<dbReference type="AlphaFoldDB" id="W9W4Q6"/>
<dbReference type="GeneID" id="19178713"/>
<evidence type="ECO:0000313" key="3">
    <source>
        <dbReference type="Proteomes" id="UP000019473"/>
    </source>
</evidence>
<dbReference type="OrthoDB" id="10435554at2759"/>
<sequence>MAATVSSPDPVLPSRFFRVGQGEITVMIASDEAIEDVVSQPIIPFHISQKILATVSNNTPQLAGGLLEIIAHLTGFPPELCLSVLSYLSYRDFVLLALTSKSMTTMIVNDPFFIKTAATEEAEHNASGHLKIVLRAFPHLSQHRSKLLCSHYTCPFHMRKLRKWNRKVEMKMKLLQQNKIQEKDRPSKHT</sequence>
<dbReference type="Proteomes" id="UP000019473">
    <property type="component" value="Unassembled WGS sequence"/>
</dbReference>
<organism evidence="2 3">
    <name type="scientific">Cladophialophora yegresii CBS 114405</name>
    <dbReference type="NCBI Taxonomy" id="1182544"/>
    <lineage>
        <taxon>Eukaryota</taxon>
        <taxon>Fungi</taxon>
        <taxon>Dikarya</taxon>
        <taxon>Ascomycota</taxon>
        <taxon>Pezizomycotina</taxon>
        <taxon>Eurotiomycetes</taxon>
        <taxon>Chaetothyriomycetidae</taxon>
        <taxon>Chaetothyriales</taxon>
        <taxon>Herpotrichiellaceae</taxon>
        <taxon>Cladophialophora</taxon>
    </lineage>
</organism>
<dbReference type="RefSeq" id="XP_007756328.1">
    <property type="nucleotide sequence ID" value="XM_007758138.1"/>
</dbReference>
<accession>W9W4Q6</accession>
<gene>
    <name evidence="2" type="ORF">A1O7_04123</name>
</gene>
<keyword evidence="3" id="KW-1185">Reference proteome</keyword>
<dbReference type="SUPFAM" id="SSF81383">
    <property type="entry name" value="F-box domain"/>
    <property type="match status" value="1"/>
</dbReference>
<dbReference type="InterPro" id="IPR001810">
    <property type="entry name" value="F-box_dom"/>
</dbReference>
<dbReference type="PROSITE" id="PS50181">
    <property type="entry name" value="FBOX"/>
    <property type="match status" value="1"/>
</dbReference>
<dbReference type="Pfam" id="PF12937">
    <property type="entry name" value="F-box-like"/>
    <property type="match status" value="1"/>
</dbReference>
<dbReference type="HOGENOM" id="CLU_1427845_0_0_1"/>
<dbReference type="VEuPathDB" id="FungiDB:A1O7_04123"/>
<feature type="domain" description="F-box" evidence="1">
    <location>
        <begin position="70"/>
        <end position="116"/>
    </location>
</feature>
<protein>
    <recommendedName>
        <fullName evidence="1">F-box domain-containing protein</fullName>
    </recommendedName>
</protein>
<dbReference type="EMBL" id="AMGW01000003">
    <property type="protein sequence ID" value="EXJ59975.1"/>
    <property type="molecule type" value="Genomic_DNA"/>
</dbReference>
<proteinExistence type="predicted"/>
<name>W9W4Q6_9EURO</name>
<comment type="caution">
    <text evidence="2">The sequence shown here is derived from an EMBL/GenBank/DDBJ whole genome shotgun (WGS) entry which is preliminary data.</text>
</comment>
<reference evidence="2 3" key="1">
    <citation type="submission" date="2013-03" db="EMBL/GenBank/DDBJ databases">
        <title>The Genome Sequence of Cladophialophora yegresii CBS 114405.</title>
        <authorList>
            <consortium name="The Broad Institute Genomics Platform"/>
            <person name="Cuomo C."/>
            <person name="de Hoog S."/>
            <person name="Gorbushina A."/>
            <person name="Walker B."/>
            <person name="Young S.K."/>
            <person name="Zeng Q."/>
            <person name="Gargeya S."/>
            <person name="Fitzgerald M."/>
            <person name="Haas B."/>
            <person name="Abouelleil A."/>
            <person name="Allen A.W."/>
            <person name="Alvarado L."/>
            <person name="Arachchi H.M."/>
            <person name="Berlin A.M."/>
            <person name="Chapman S.B."/>
            <person name="Gainer-Dewar J."/>
            <person name="Goldberg J."/>
            <person name="Griggs A."/>
            <person name="Gujja S."/>
            <person name="Hansen M."/>
            <person name="Howarth C."/>
            <person name="Imamovic A."/>
            <person name="Ireland A."/>
            <person name="Larimer J."/>
            <person name="McCowan C."/>
            <person name="Murphy C."/>
            <person name="Pearson M."/>
            <person name="Poon T.W."/>
            <person name="Priest M."/>
            <person name="Roberts A."/>
            <person name="Saif S."/>
            <person name="Shea T."/>
            <person name="Sisk P."/>
            <person name="Sykes S."/>
            <person name="Wortman J."/>
            <person name="Nusbaum C."/>
            <person name="Birren B."/>
        </authorList>
    </citation>
    <scope>NUCLEOTIDE SEQUENCE [LARGE SCALE GENOMIC DNA]</scope>
    <source>
        <strain evidence="2 3">CBS 114405</strain>
    </source>
</reference>
<evidence type="ECO:0000313" key="2">
    <source>
        <dbReference type="EMBL" id="EXJ59975.1"/>
    </source>
</evidence>
<dbReference type="InterPro" id="IPR036047">
    <property type="entry name" value="F-box-like_dom_sf"/>
</dbReference>
<evidence type="ECO:0000259" key="1">
    <source>
        <dbReference type="PROSITE" id="PS50181"/>
    </source>
</evidence>